<keyword evidence="5 11" id="KW-0235">DNA replication</keyword>
<evidence type="ECO:0000256" key="7">
    <source>
        <dbReference type="ARBA" id="ARBA00022801"/>
    </source>
</evidence>
<dbReference type="Gene3D" id="2.40.50.140">
    <property type="entry name" value="Nucleic acid-binding proteins"/>
    <property type="match status" value="1"/>
</dbReference>
<dbReference type="Pfam" id="PF17657">
    <property type="entry name" value="DNA_pol3_finger"/>
    <property type="match status" value="1"/>
</dbReference>
<dbReference type="Gene3D" id="1.10.150.870">
    <property type="match status" value="1"/>
</dbReference>
<dbReference type="InterPro" id="IPR011708">
    <property type="entry name" value="DNA_pol3_alpha_NTPase_dom"/>
</dbReference>
<dbReference type="InterPro" id="IPR036397">
    <property type="entry name" value="RNaseH_sf"/>
</dbReference>
<dbReference type="CDD" id="cd06127">
    <property type="entry name" value="DEDDh"/>
    <property type="match status" value="1"/>
</dbReference>
<comment type="subcellular location">
    <subcellularLocation>
        <location evidence="11">Cytoplasm</location>
    </subcellularLocation>
</comment>
<keyword evidence="8 11" id="KW-0269">Exonuclease</keyword>
<dbReference type="InterPro" id="IPR006308">
    <property type="entry name" value="Pol_III_a_PolC-type_gram_pos"/>
</dbReference>
<dbReference type="InterPro" id="IPR004805">
    <property type="entry name" value="DnaE2/DnaE/PolC"/>
</dbReference>
<dbReference type="Gene3D" id="1.10.150.700">
    <property type="entry name" value="PolC, middle finger domain"/>
    <property type="match status" value="1"/>
</dbReference>
<dbReference type="Proteomes" id="UP000295518">
    <property type="component" value="Unassembled WGS sequence"/>
</dbReference>
<dbReference type="InterPro" id="IPR044923">
    <property type="entry name" value="PolC_middle_finger_sf"/>
</dbReference>
<feature type="domain" description="Exonuclease" evidence="12">
    <location>
        <begin position="410"/>
        <end position="577"/>
    </location>
</feature>
<dbReference type="PANTHER" id="PTHR32294">
    <property type="entry name" value="DNA POLYMERASE III SUBUNIT ALPHA"/>
    <property type="match status" value="1"/>
</dbReference>
<dbReference type="InterPro" id="IPR040982">
    <property type="entry name" value="DNA_pol3_finger"/>
</dbReference>
<evidence type="ECO:0000256" key="5">
    <source>
        <dbReference type="ARBA" id="ARBA00022705"/>
    </source>
</evidence>
<dbReference type="FunFam" id="3.30.420.10:FF:000045">
    <property type="entry name" value="3'-5' exonuclease DinG"/>
    <property type="match status" value="1"/>
</dbReference>
<dbReference type="GO" id="GO:0006261">
    <property type="term" value="P:DNA-templated DNA replication"/>
    <property type="evidence" value="ECO:0007669"/>
    <property type="project" value="UniProtKB-UniRule"/>
</dbReference>
<dbReference type="InterPro" id="IPR003141">
    <property type="entry name" value="Pol/His_phosphatase_N"/>
</dbReference>
<evidence type="ECO:0000256" key="8">
    <source>
        <dbReference type="ARBA" id="ARBA00022839"/>
    </source>
</evidence>
<evidence type="ECO:0000313" key="14">
    <source>
        <dbReference type="EMBL" id="TDO22103.1"/>
    </source>
</evidence>
<accession>A0A4R6IJE1</accession>
<comment type="catalytic activity">
    <reaction evidence="10 11">
        <text>DNA(n) + a 2'-deoxyribonucleoside 5'-triphosphate = DNA(n+1) + diphosphate</text>
        <dbReference type="Rhea" id="RHEA:22508"/>
        <dbReference type="Rhea" id="RHEA-COMP:17339"/>
        <dbReference type="Rhea" id="RHEA-COMP:17340"/>
        <dbReference type="ChEBI" id="CHEBI:33019"/>
        <dbReference type="ChEBI" id="CHEBI:61560"/>
        <dbReference type="ChEBI" id="CHEBI:173112"/>
        <dbReference type="EC" id="2.7.7.7"/>
    </reaction>
</comment>
<name>A0A4R6IJE1_9MOLU</name>
<evidence type="ECO:0000256" key="3">
    <source>
        <dbReference type="ARBA" id="ARBA00022679"/>
    </source>
</evidence>
<evidence type="ECO:0000256" key="9">
    <source>
        <dbReference type="ARBA" id="ARBA00022932"/>
    </source>
</evidence>
<dbReference type="Gene3D" id="3.20.20.140">
    <property type="entry name" value="Metal-dependent hydrolases"/>
    <property type="match status" value="2"/>
</dbReference>
<dbReference type="GO" id="GO:0003887">
    <property type="term" value="F:DNA-directed DNA polymerase activity"/>
    <property type="evidence" value="ECO:0007669"/>
    <property type="project" value="UniProtKB-UniRule"/>
</dbReference>
<keyword evidence="15" id="KW-1185">Reference proteome</keyword>
<dbReference type="Pfam" id="PF14579">
    <property type="entry name" value="HHH_6"/>
    <property type="match status" value="1"/>
</dbReference>
<proteinExistence type="inferred from homology"/>
<keyword evidence="9 11" id="KW-0239">DNA-directed DNA polymerase</keyword>
<dbReference type="SUPFAM" id="SSF89550">
    <property type="entry name" value="PHP domain-like"/>
    <property type="match status" value="1"/>
</dbReference>
<dbReference type="InterPro" id="IPR029460">
    <property type="entry name" value="DNAPol_HHH"/>
</dbReference>
<dbReference type="SUPFAM" id="SSF53098">
    <property type="entry name" value="Ribonuclease H-like"/>
    <property type="match status" value="1"/>
</dbReference>
<reference evidence="14 15" key="1">
    <citation type="submission" date="2019-03" db="EMBL/GenBank/DDBJ databases">
        <title>Genomic Encyclopedia of Archaeal and Bacterial Type Strains, Phase II (KMG-II): from individual species to whole genera.</title>
        <authorList>
            <person name="Goeker M."/>
        </authorList>
    </citation>
    <scope>NUCLEOTIDE SEQUENCE [LARGE SCALE GENOMIC DNA]</scope>
    <source>
        <strain evidence="14 15">ATCC 700618</strain>
    </source>
</reference>
<dbReference type="Gene3D" id="6.10.140.1510">
    <property type="match status" value="1"/>
</dbReference>
<dbReference type="OrthoDB" id="9804290at2"/>
<dbReference type="GO" id="GO:0005737">
    <property type="term" value="C:cytoplasm"/>
    <property type="evidence" value="ECO:0007669"/>
    <property type="project" value="UniProtKB-SubCell"/>
</dbReference>
<keyword evidence="3 11" id="KW-0808">Transferase</keyword>
<evidence type="ECO:0000259" key="12">
    <source>
        <dbReference type="SMART" id="SM00479"/>
    </source>
</evidence>
<evidence type="ECO:0000259" key="13">
    <source>
        <dbReference type="SMART" id="SM00481"/>
    </source>
</evidence>
<evidence type="ECO:0000256" key="10">
    <source>
        <dbReference type="ARBA" id="ARBA00049244"/>
    </source>
</evidence>
<evidence type="ECO:0000256" key="2">
    <source>
        <dbReference type="ARBA" id="ARBA00022490"/>
    </source>
</evidence>
<evidence type="ECO:0000256" key="6">
    <source>
        <dbReference type="ARBA" id="ARBA00022722"/>
    </source>
</evidence>
<dbReference type="PANTHER" id="PTHR32294:SF5">
    <property type="entry name" value="DNA POLYMERASE III POLC-TYPE"/>
    <property type="match status" value="1"/>
</dbReference>
<comment type="similarity">
    <text evidence="11">Belongs to the DNA polymerase type-C family. PolC subfamily.</text>
</comment>
<dbReference type="EMBL" id="SNWN01000003">
    <property type="protein sequence ID" value="TDO22103.1"/>
    <property type="molecule type" value="Genomic_DNA"/>
</dbReference>
<dbReference type="Pfam" id="PF02811">
    <property type="entry name" value="PHP"/>
    <property type="match status" value="1"/>
</dbReference>
<dbReference type="SMART" id="SM00481">
    <property type="entry name" value="POLIIIAc"/>
    <property type="match status" value="1"/>
</dbReference>
<dbReference type="GO" id="GO:0008408">
    <property type="term" value="F:3'-5' exonuclease activity"/>
    <property type="evidence" value="ECO:0007669"/>
    <property type="project" value="UniProtKB-UniRule"/>
</dbReference>
<evidence type="ECO:0000256" key="4">
    <source>
        <dbReference type="ARBA" id="ARBA00022695"/>
    </source>
</evidence>
<dbReference type="Gene3D" id="3.30.1900.20">
    <property type="match status" value="1"/>
</dbReference>
<dbReference type="EC" id="2.7.7.7" evidence="11"/>
<dbReference type="GO" id="GO:0003677">
    <property type="term" value="F:DNA binding"/>
    <property type="evidence" value="ECO:0007669"/>
    <property type="project" value="UniProtKB-UniRule"/>
</dbReference>
<dbReference type="InterPro" id="IPR012340">
    <property type="entry name" value="NA-bd_OB-fold"/>
</dbReference>
<dbReference type="InterPro" id="IPR006054">
    <property type="entry name" value="DnaQ"/>
</dbReference>
<evidence type="ECO:0000256" key="1">
    <source>
        <dbReference type="ARBA" id="ARBA00003452"/>
    </source>
</evidence>
<dbReference type="HAMAP" id="MF_00356">
    <property type="entry name" value="DNApol_PolC"/>
    <property type="match status" value="1"/>
</dbReference>
<dbReference type="Gene3D" id="3.30.420.10">
    <property type="entry name" value="Ribonuclease H-like superfamily/Ribonuclease H"/>
    <property type="match status" value="1"/>
</dbReference>
<dbReference type="Pfam" id="PF00929">
    <property type="entry name" value="RNase_T"/>
    <property type="match status" value="1"/>
</dbReference>
<keyword evidence="2 11" id="KW-0963">Cytoplasm</keyword>
<keyword evidence="4 11" id="KW-0548">Nucleotidyltransferase</keyword>
<comment type="function">
    <text evidence="1 11">Required for replicative DNA synthesis. This DNA polymerase also exhibits 3' to 5' exonuclease activity.</text>
</comment>
<protein>
    <recommendedName>
        <fullName evidence="11">DNA polymerase III PolC-type</fullName>
        <shortName evidence="11">PolIII</shortName>
        <ecNumber evidence="11">2.7.7.7</ecNumber>
    </recommendedName>
</protein>
<evidence type="ECO:0000313" key="15">
    <source>
        <dbReference type="Proteomes" id="UP000295518"/>
    </source>
</evidence>
<comment type="caution">
    <text evidence="14">The sequence shown here is derived from an EMBL/GenBank/DDBJ whole genome shotgun (WGS) entry which is preliminary data.</text>
</comment>
<dbReference type="InterPro" id="IPR004013">
    <property type="entry name" value="PHP_dom"/>
</dbReference>
<organism evidence="14 15">
    <name type="scientific">Mycoplasma testudineum</name>
    <dbReference type="NCBI Taxonomy" id="244584"/>
    <lineage>
        <taxon>Bacteria</taxon>
        <taxon>Bacillati</taxon>
        <taxon>Mycoplasmatota</taxon>
        <taxon>Mollicutes</taxon>
        <taxon>Mycoplasmataceae</taxon>
        <taxon>Mycoplasma</taxon>
    </lineage>
</organism>
<dbReference type="NCBIfam" id="NF001688">
    <property type="entry name" value="PRK00448.1"/>
    <property type="match status" value="1"/>
</dbReference>
<keyword evidence="7 11" id="KW-0378">Hydrolase</keyword>
<dbReference type="InterPro" id="IPR013520">
    <property type="entry name" value="Ribonucl_H"/>
</dbReference>
<dbReference type="SMART" id="SM00479">
    <property type="entry name" value="EXOIII"/>
    <property type="match status" value="1"/>
</dbReference>
<dbReference type="InterPro" id="IPR016195">
    <property type="entry name" value="Pol/histidinol_Pase-like"/>
</dbReference>
<evidence type="ECO:0000256" key="11">
    <source>
        <dbReference type="HAMAP-Rule" id="MF_00356"/>
    </source>
</evidence>
<dbReference type="NCBIfam" id="TIGR00573">
    <property type="entry name" value="dnaq"/>
    <property type="match status" value="1"/>
</dbReference>
<keyword evidence="6 11" id="KW-0540">Nuclease</keyword>
<dbReference type="InterPro" id="IPR012337">
    <property type="entry name" value="RNaseH-like_sf"/>
</dbReference>
<dbReference type="Pfam" id="PF07733">
    <property type="entry name" value="DNA_pol3_alpha"/>
    <property type="match status" value="2"/>
</dbReference>
<gene>
    <name evidence="11" type="primary">polC</name>
    <name evidence="14" type="ORF">EI74_0048</name>
</gene>
<dbReference type="NCBIfam" id="TIGR01405">
    <property type="entry name" value="polC_Gram_pos"/>
    <property type="match status" value="1"/>
</dbReference>
<sequence>MIFLYYNKNMSNFLKLANSFGIKVKDKFSNILVNECSYDEQSNSVELGLEYNEKITETEMKKLVNDIKKGFNKHFDKALINLYCNNIIYESNFLFSKLKLIAKNQLNDSNLFNHLQRFHLESKQNDSNIIDLVTDDDVSYNYVKTFKLKLIECMSQEGISNCEIKLEKSQLNHTIIEDSHALNSAMQSYVENSVKPVNEEKQFSKFKNSFTPLTNLEFYESMEHDVCLEGRIFKFDIAKSKKGNYYATIEFTDETEAISAIAFAKTKEEFSELGINKYIQAFGSNNNDRNGNKQLVIRKYSIKNVYESKRLDTSNNKHTELGFHTKMSTMDGIATPEEIIEQAKRFKHKYIGVTDTNSVQHFPTFYQLTKKDKDLNVIYGISLSVIKTKEKVLLNSNENNIVKTHLKDITYVSFDLETTGFAPIVDDIIEFGAALISEGKIKEKYQFFIKTNREISSKITELTGISNADLINGYEIKEALLKIKDIFKDYVVLAHNAGFDLGFLKQKGLQFGIKFDNIFLDTLQVSYLLNIDEKSHNLGRVAQRHQIVYDSNVAHRGDYDADVLAKTWIIMISRLVDLNITTLEELDNYQVDGYLKKQRENEIKIWIKKQAGLKELYKIISSALTEYFYDPAKYPIESLKLSDNLISSSGGVDGPIYETLFTRDEEELSWWMDQVEYIELVPLSGLSHKFVDNSREDIIVLVKKLISMAKNKNKKIIVSASPRYVNPNDKIVHEVYIEASGIKNKRNKLFSYRAKDEVKYPDMHFFTTTELFDDFKDLQLDEHELLEYIVLNPNSLAASVEKIKILPDKLYTPEFDNSKVKLKELVYENAYKQYGNPLPENIASRIERELTPILKYGFDVIYWISTKLVAKTNADGHIVGSRGSVGSSIVATLSKITEINPLEPHYYCTNCKYIEFVENPPTSSGFDLDDKICHNCNIKLRKDGQTIPFETFLGFDADKVPDIDLNFTGDYQATIHNEVRELFGEAYTYRAGTISAAASKTAYGYLMSHFDNKSKKPSDAYINYLLTKAEKVKRTTGQHPGGIIVIPKQFEVEDFTPINYPAENLDSDWKTIHFDYRAIHDNLLKLDLLGHKDPKALEMLLRITNIKVEDIPTKDEAVIKIFSSLESLNIKPEDINGEKTGALGIPEFGTEFVRGMLWDIKPKSFSDLVAVSGLSHGIDVWLNNGEILVKQKGYSLEEVITTRDEMLRKLTKMGVENKLSFNIMEKVRKGKGISDEERQIMTQHGVNKDYIDSMDKIKYLFPRAHAAAYAFMAWRVAYFKVHHPLEYYATYFTVRTEHFDIKSMIGGKSAIDAKIKELQNQRSQTGKALSSTQSSILQTLYIAQEASARGIKFAILDLDKSLAIEWIFDKENNVLIPPFSVVDGLGAIVAENIIKARQERPYKTIDDFVKRSGANKNSVNLLMEISVFDEIAQEEQNTLW</sequence>
<feature type="domain" description="Polymerase/histidinol phosphatase N-terminal" evidence="13">
    <location>
        <begin position="319"/>
        <end position="387"/>
    </location>
</feature>